<keyword evidence="3" id="KW-0378">Hydrolase</keyword>
<dbReference type="InterPro" id="IPR036412">
    <property type="entry name" value="HAD-like_sf"/>
</dbReference>
<dbReference type="SUPFAM" id="SSF56784">
    <property type="entry name" value="HAD-like"/>
    <property type="match status" value="2"/>
</dbReference>
<evidence type="ECO:0000256" key="3">
    <source>
        <dbReference type="ARBA" id="ARBA00022801"/>
    </source>
</evidence>
<reference evidence="6" key="1">
    <citation type="submission" date="2025-08" db="UniProtKB">
        <authorList>
            <consortium name="RefSeq"/>
        </authorList>
    </citation>
    <scope>IDENTIFICATION</scope>
</reference>
<dbReference type="PANTHER" id="PTHR12103">
    <property type="entry name" value="5'-NUCLEOTIDASE DOMAIN-CONTAINING"/>
    <property type="match status" value="1"/>
</dbReference>
<name>A0A7E6EI20_9MOLL</name>
<keyword evidence="4" id="KW-0460">Magnesium</keyword>
<keyword evidence="5" id="KW-1185">Reference proteome</keyword>
<sequence>MAPQLDSTRTEHSVRMKNWTMTSSPNTAFSLTIKPFQSSLMSFLPQFMTRTVECGNSVMLTFKVFKELGMEWLLVLTYMIGVPINKTNLIKLSKKNIQISQFSVITSRIYANSTLRLDKVNYFGFDMDYTLASKSPEMEKLIFDLIKQHLVEIGYPTKFLEFNYNPEFPVRKKSPLSSCRSSRILNANLGVNHQSVLYVGDSIYGDILKSKKISWKTFLIIPDLKSEIFHWKKCLGGYKILDGLDKIQQKQMYSQIFIPQVYL</sequence>
<dbReference type="RefSeq" id="XP_036354620.1">
    <property type="nucleotide sequence ID" value="XM_036498727.1"/>
</dbReference>
<dbReference type="GO" id="GO:0046872">
    <property type="term" value="F:metal ion binding"/>
    <property type="evidence" value="ECO:0007669"/>
    <property type="project" value="UniProtKB-KW"/>
</dbReference>
<evidence type="ECO:0000313" key="6">
    <source>
        <dbReference type="RefSeq" id="XP_036354620.1"/>
    </source>
</evidence>
<protein>
    <submittedName>
        <fullName evidence="6">Uncharacterized protein LOC118761068</fullName>
    </submittedName>
</protein>
<dbReference type="InterPro" id="IPR008380">
    <property type="entry name" value="HAD-SF_hydro_IG_5-nucl"/>
</dbReference>
<dbReference type="InterPro" id="IPR023214">
    <property type="entry name" value="HAD_sf"/>
</dbReference>
<keyword evidence="2" id="KW-0479">Metal-binding</keyword>
<dbReference type="Pfam" id="PF05761">
    <property type="entry name" value="5_nucleotid"/>
    <property type="match status" value="2"/>
</dbReference>
<gene>
    <name evidence="6" type="primary">LOC118761068</name>
</gene>
<dbReference type="Gene3D" id="3.40.50.1000">
    <property type="entry name" value="HAD superfamily/HAD-like"/>
    <property type="match status" value="1"/>
</dbReference>
<dbReference type="GO" id="GO:0008253">
    <property type="term" value="F:5'-nucleotidase activity"/>
    <property type="evidence" value="ECO:0007669"/>
    <property type="project" value="TreeGrafter"/>
</dbReference>
<evidence type="ECO:0000313" key="5">
    <source>
        <dbReference type="Proteomes" id="UP000515154"/>
    </source>
</evidence>
<dbReference type="Proteomes" id="UP000515154">
    <property type="component" value="Unplaced"/>
</dbReference>
<evidence type="ECO:0000256" key="4">
    <source>
        <dbReference type="ARBA" id="ARBA00022842"/>
    </source>
</evidence>
<evidence type="ECO:0000256" key="1">
    <source>
        <dbReference type="ARBA" id="ARBA00009589"/>
    </source>
</evidence>
<accession>A0A7E6EI20</accession>
<proteinExistence type="inferred from homology"/>
<comment type="similarity">
    <text evidence="1">Belongs to the 5'(3')-deoxyribonucleotidase family.</text>
</comment>
<dbReference type="KEGG" id="osn:118761068"/>
<organism evidence="5 6">
    <name type="scientific">Octopus sinensis</name>
    <name type="common">East Asian common octopus</name>
    <dbReference type="NCBI Taxonomy" id="2607531"/>
    <lineage>
        <taxon>Eukaryota</taxon>
        <taxon>Metazoa</taxon>
        <taxon>Spiralia</taxon>
        <taxon>Lophotrochozoa</taxon>
        <taxon>Mollusca</taxon>
        <taxon>Cephalopoda</taxon>
        <taxon>Coleoidea</taxon>
        <taxon>Octopodiformes</taxon>
        <taxon>Octopoda</taxon>
        <taxon>Incirrata</taxon>
        <taxon>Octopodidae</taxon>
        <taxon>Octopus</taxon>
    </lineage>
</organism>
<evidence type="ECO:0000256" key="2">
    <source>
        <dbReference type="ARBA" id="ARBA00022723"/>
    </source>
</evidence>
<dbReference type="AlphaFoldDB" id="A0A7E6EI20"/>